<evidence type="ECO:0000313" key="1">
    <source>
        <dbReference type="EMBL" id="AKS31531.1"/>
    </source>
</evidence>
<dbReference type="PATRIC" id="fig|134601.6.peg.1277"/>
<dbReference type="AlphaFoldDB" id="A0A0K0X259"/>
<organism evidence="1 2">
    <name type="scientific">Mycolicibacterium goodii</name>
    <name type="common">Mycobacterium goodii</name>
    <dbReference type="NCBI Taxonomy" id="134601"/>
    <lineage>
        <taxon>Bacteria</taxon>
        <taxon>Bacillati</taxon>
        <taxon>Actinomycetota</taxon>
        <taxon>Actinomycetes</taxon>
        <taxon>Mycobacteriales</taxon>
        <taxon>Mycobacteriaceae</taxon>
        <taxon>Mycolicibacterium</taxon>
    </lineage>
</organism>
<dbReference type="Pfam" id="PF03069">
    <property type="entry name" value="FmdA_AmdA"/>
    <property type="match status" value="1"/>
</dbReference>
<dbReference type="EMBL" id="CP012150">
    <property type="protein sequence ID" value="AKS31531.1"/>
    <property type="molecule type" value="Genomic_DNA"/>
</dbReference>
<dbReference type="RefSeq" id="WP_049743940.1">
    <property type="nucleotide sequence ID" value="NZ_CP012150.1"/>
</dbReference>
<dbReference type="GO" id="GO:0016811">
    <property type="term" value="F:hydrolase activity, acting on carbon-nitrogen (but not peptide) bonds, in linear amides"/>
    <property type="evidence" value="ECO:0007669"/>
    <property type="project" value="InterPro"/>
</dbReference>
<dbReference type="KEGG" id="mgo:AFA91_06160"/>
<dbReference type="Gene3D" id="3.10.28.20">
    <property type="entry name" value="Acetamidase/Formamidase-like domains"/>
    <property type="match status" value="1"/>
</dbReference>
<gene>
    <name evidence="1" type="ORF">AFA91_06160</name>
</gene>
<dbReference type="InterPro" id="IPR004304">
    <property type="entry name" value="FmdA_AmdA"/>
</dbReference>
<dbReference type="STRING" id="134601.AFA91_06160"/>
<protein>
    <submittedName>
        <fullName evidence="1">Formamidase</fullName>
    </submittedName>
</protein>
<dbReference type="OrthoDB" id="9785236at2"/>
<sequence length="369" mass="39772">MSHVHEIELDLTKSLVDDPRAGHNRWHPDIPAVLRCAPGDTVALRARDGYDGQISRDSTAADVLAMDAARIHPLTGPVYIEGAEPGDLLVVDVLSVETGDFGATLNIPGFGFLRDEFTEPHIVRWEIADGFATSADLPGVRLPGAPFMGVMGVAPARELFERTRSAEHRVANEGGLVELPNPTSAVPPDLPEDPARRTISPTEAGGNIDIKHLTAGSRVYLHVWVAGGLFSVGDGHFAQGDGESCGAAVETTTRVVVRFDLRKRAATAGNVRYLRFERLTAGPPEVAARPHFAVTGMPVDDDGRIHPENLNLATRNALRLMVDHLADERGFTRQQAYALCSVAVDLRISQIVDVPNVLVSAMVPTDIFE</sequence>
<accession>A0A0K0X259</accession>
<name>A0A0K0X259_MYCGD</name>
<proteinExistence type="predicted"/>
<dbReference type="Proteomes" id="UP000062255">
    <property type="component" value="Chromosome"/>
</dbReference>
<dbReference type="PANTHER" id="PTHR31891:SF1">
    <property type="entry name" value="FORMAMIDASE C869.04-RELATED"/>
    <property type="match status" value="1"/>
</dbReference>
<reference evidence="1 2" key="1">
    <citation type="submission" date="2015-07" db="EMBL/GenBank/DDBJ databases">
        <title>Complete genome sequence of Mycobacterium goodii X7B, a facultative thermophilic biodesulfurizing bacterium.</title>
        <authorList>
            <person name="Yu B."/>
            <person name="Li F."/>
            <person name="Xu P."/>
        </authorList>
    </citation>
    <scope>NUCLEOTIDE SEQUENCE [LARGE SCALE GENOMIC DNA]</scope>
    <source>
        <strain evidence="1 2">X7B</strain>
    </source>
</reference>
<dbReference type="SUPFAM" id="SSF141130">
    <property type="entry name" value="Acetamidase/Formamidase-like"/>
    <property type="match status" value="1"/>
</dbReference>
<evidence type="ECO:0000313" key="2">
    <source>
        <dbReference type="Proteomes" id="UP000062255"/>
    </source>
</evidence>
<dbReference type="PANTHER" id="PTHR31891">
    <property type="entry name" value="FORMAMIDASE C869.04-RELATED"/>
    <property type="match status" value="1"/>
</dbReference>
<dbReference type="Gene3D" id="2.60.120.580">
    <property type="entry name" value="Acetamidase/Formamidase-like domains"/>
    <property type="match status" value="1"/>
</dbReference>